<gene>
    <name evidence="5" type="ordered locus">CBUD_0582</name>
</gene>
<dbReference type="AlphaFoldDB" id="A9KBN9"/>
<sequence>MKMKRSLRSLASSIFIFFLSLITINAFAGGPEIPSFNLWTISLGIFGAIYGAHFKHESVVGIGPVDMPITAIRNYTHYTKQFGYGGGGQVGIRYHLERSYLGLELSAQGNSRQGNNDSVTFVGSGFLFLLQNEFRINSNVDLTGILGTDLTSRTHMYGKLGVSYAKLNQKLTVSQWMASSLQTSVQQKLNKNLWGYVAGLGIAEDLGRGISLFAEYDYYDYGKNDLKTLRNIFPSSVLVDIYTQKVLVGAYTIRVGFNIEFAV</sequence>
<evidence type="ECO:0000256" key="1">
    <source>
        <dbReference type="ARBA" id="ARBA00004370"/>
    </source>
</evidence>
<dbReference type="InterPro" id="IPR051692">
    <property type="entry name" value="OMP-like"/>
</dbReference>
<evidence type="ECO:0000259" key="4">
    <source>
        <dbReference type="Pfam" id="PF13505"/>
    </source>
</evidence>
<proteinExistence type="predicted"/>
<dbReference type="InterPro" id="IPR011250">
    <property type="entry name" value="OMP/PagP_B-barrel"/>
</dbReference>
<dbReference type="Pfam" id="PF13505">
    <property type="entry name" value="OMP_b-brl"/>
    <property type="match status" value="1"/>
</dbReference>
<evidence type="ECO:0000313" key="6">
    <source>
        <dbReference type="Proteomes" id="UP000008555"/>
    </source>
</evidence>
<comment type="subcellular location">
    <subcellularLocation>
        <location evidence="1">Membrane</location>
    </subcellularLocation>
</comment>
<dbReference type="SUPFAM" id="SSF56925">
    <property type="entry name" value="OMPA-like"/>
    <property type="match status" value="1"/>
</dbReference>
<keyword evidence="3" id="KW-0472">Membrane</keyword>
<evidence type="ECO:0000313" key="5">
    <source>
        <dbReference type="EMBL" id="ABS76730.1"/>
    </source>
</evidence>
<dbReference type="InterPro" id="IPR027385">
    <property type="entry name" value="Beta-barrel_OMP"/>
</dbReference>
<dbReference type="KEGG" id="cbd:CBUD_0582"/>
<evidence type="ECO:0000256" key="3">
    <source>
        <dbReference type="ARBA" id="ARBA00023136"/>
    </source>
</evidence>
<dbReference type="Gene3D" id="2.40.160.20">
    <property type="match status" value="1"/>
</dbReference>
<reference evidence="5 6" key="1">
    <citation type="journal article" date="2009" name="Infect. Immun.">
        <title>Comparative genomics reveal extensive transposon-mediated genomic plasticity and diversity among potential effector proteins within the genus Coxiella.</title>
        <authorList>
            <person name="Beare P.A."/>
            <person name="Unsworth N."/>
            <person name="Andoh M."/>
            <person name="Voth D.E."/>
            <person name="Omsland A."/>
            <person name="Gilk S.D."/>
            <person name="Williams K.P."/>
            <person name="Sobral B.W."/>
            <person name="Kupko J.J.III."/>
            <person name="Porcella S.F."/>
            <person name="Samuel J.E."/>
            <person name="Heinzen R.A."/>
        </authorList>
    </citation>
    <scope>NUCLEOTIDE SEQUENCE [LARGE SCALE GENOMIC DNA]</scope>
    <source>
        <strain evidence="5 6">Dugway 5J108-111</strain>
    </source>
</reference>
<dbReference type="HOGENOM" id="CLU_1018273_0_0_6"/>
<dbReference type="Proteomes" id="UP000008555">
    <property type="component" value="Chromosome"/>
</dbReference>
<feature type="domain" description="Outer membrane protein beta-barrel" evidence="4">
    <location>
        <begin position="77"/>
        <end position="228"/>
    </location>
</feature>
<dbReference type="PANTHER" id="PTHR34001">
    <property type="entry name" value="BLL7405 PROTEIN"/>
    <property type="match status" value="1"/>
</dbReference>
<name>A9KBN9_COXBN</name>
<organism evidence="5 6">
    <name type="scientific">Coxiella burnetii (strain Dugway 5J108-111)</name>
    <dbReference type="NCBI Taxonomy" id="434922"/>
    <lineage>
        <taxon>Bacteria</taxon>
        <taxon>Pseudomonadati</taxon>
        <taxon>Pseudomonadota</taxon>
        <taxon>Gammaproteobacteria</taxon>
        <taxon>Legionellales</taxon>
        <taxon>Coxiellaceae</taxon>
        <taxon>Coxiella</taxon>
    </lineage>
</organism>
<protein>
    <submittedName>
        <fullName evidence="5">Hypothetical exported protein</fullName>
    </submittedName>
</protein>
<dbReference type="EMBL" id="CP000733">
    <property type="protein sequence ID" value="ABS76730.1"/>
    <property type="molecule type" value="Genomic_DNA"/>
</dbReference>
<accession>A9KBN9</accession>
<dbReference type="PANTHER" id="PTHR34001:SF3">
    <property type="entry name" value="BLL7405 PROTEIN"/>
    <property type="match status" value="1"/>
</dbReference>
<evidence type="ECO:0000256" key="2">
    <source>
        <dbReference type="ARBA" id="ARBA00022729"/>
    </source>
</evidence>
<dbReference type="RefSeq" id="WP_011996635.1">
    <property type="nucleotide sequence ID" value="NC_009727.1"/>
</dbReference>
<keyword evidence="2" id="KW-0732">Signal</keyword>